<dbReference type="InterPro" id="IPR040758">
    <property type="entry name" value="PrmC_N"/>
</dbReference>
<dbReference type="KEGG" id="mtar:DF168_01128"/>
<accession>A0A2Z4ALP6</accession>
<dbReference type="InterPro" id="IPR007848">
    <property type="entry name" value="Small_mtfrase_dom"/>
</dbReference>
<dbReference type="NCBIfam" id="TIGR00536">
    <property type="entry name" value="hemK_fam"/>
    <property type="match status" value="1"/>
</dbReference>
<organism evidence="8 9">
    <name type="scientific">Candidatus Moanibacter tarae</name>
    <dbReference type="NCBI Taxonomy" id="2200854"/>
    <lineage>
        <taxon>Bacteria</taxon>
        <taxon>Pseudomonadati</taxon>
        <taxon>Verrucomicrobiota</taxon>
        <taxon>Opitutia</taxon>
        <taxon>Puniceicoccales</taxon>
        <taxon>Puniceicoccales incertae sedis</taxon>
        <taxon>Candidatus Moanibacter</taxon>
    </lineage>
</organism>
<dbReference type="Gene3D" id="3.40.50.150">
    <property type="entry name" value="Vaccinia Virus protein VP39"/>
    <property type="match status" value="1"/>
</dbReference>
<dbReference type="AlphaFoldDB" id="A0A2Z4ALP6"/>
<feature type="domain" description="Methyltransferase small" evidence="6">
    <location>
        <begin position="110"/>
        <end position="194"/>
    </location>
</feature>
<evidence type="ECO:0000313" key="9">
    <source>
        <dbReference type="Proteomes" id="UP000247465"/>
    </source>
</evidence>
<dbReference type="InterPro" id="IPR002052">
    <property type="entry name" value="DNA_methylase_N6_adenine_CS"/>
</dbReference>
<dbReference type="Pfam" id="PF05175">
    <property type="entry name" value="MTS"/>
    <property type="match status" value="1"/>
</dbReference>
<dbReference type="InterPro" id="IPR004556">
    <property type="entry name" value="HemK-like"/>
</dbReference>
<keyword evidence="1 5" id="KW-0489">Methyltransferase</keyword>
<evidence type="ECO:0000256" key="5">
    <source>
        <dbReference type="HAMAP-Rule" id="MF_02126"/>
    </source>
</evidence>
<proteinExistence type="inferred from homology"/>
<evidence type="ECO:0000256" key="1">
    <source>
        <dbReference type="ARBA" id="ARBA00022603"/>
    </source>
</evidence>
<protein>
    <recommendedName>
        <fullName evidence="5">Release factor glutamine methyltransferase</fullName>
        <shortName evidence="5">RF MTase</shortName>
        <ecNumber evidence="5">2.1.1.297</ecNumber>
    </recommendedName>
    <alternativeName>
        <fullName evidence="5">N5-glutamine methyltransferase PrmC</fullName>
    </alternativeName>
    <alternativeName>
        <fullName evidence="5">Protein-(glutamine-N5) MTase PrmC</fullName>
    </alternativeName>
    <alternativeName>
        <fullName evidence="5">Protein-glutamine N-methyltransferase PrmC</fullName>
    </alternativeName>
</protein>
<evidence type="ECO:0000259" key="6">
    <source>
        <dbReference type="Pfam" id="PF05175"/>
    </source>
</evidence>
<dbReference type="GO" id="GO:0102559">
    <property type="term" value="F:peptide chain release factor N(5)-glutamine methyltransferase activity"/>
    <property type="evidence" value="ECO:0007669"/>
    <property type="project" value="UniProtKB-EC"/>
</dbReference>
<dbReference type="EMBL" id="CP029803">
    <property type="protein sequence ID" value="AWT59930.1"/>
    <property type="molecule type" value="Genomic_DNA"/>
</dbReference>
<dbReference type="InterPro" id="IPR019874">
    <property type="entry name" value="RF_methyltr_PrmC"/>
</dbReference>
<comment type="catalytic activity">
    <reaction evidence="4 5">
        <text>L-glutaminyl-[peptide chain release factor] + S-adenosyl-L-methionine = N(5)-methyl-L-glutaminyl-[peptide chain release factor] + S-adenosyl-L-homocysteine + H(+)</text>
        <dbReference type="Rhea" id="RHEA:42896"/>
        <dbReference type="Rhea" id="RHEA-COMP:10271"/>
        <dbReference type="Rhea" id="RHEA-COMP:10272"/>
        <dbReference type="ChEBI" id="CHEBI:15378"/>
        <dbReference type="ChEBI" id="CHEBI:30011"/>
        <dbReference type="ChEBI" id="CHEBI:57856"/>
        <dbReference type="ChEBI" id="CHEBI:59789"/>
        <dbReference type="ChEBI" id="CHEBI:61891"/>
        <dbReference type="EC" id="2.1.1.297"/>
    </reaction>
</comment>
<feature type="binding site" evidence="5">
    <location>
        <begin position="186"/>
        <end position="189"/>
    </location>
    <ligand>
        <name>substrate</name>
    </ligand>
</feature>
<feature type="binding site" evidence="5">
    <location>
        <begin position="120"/>
        <end position="124"/>
    </location>
    <ligand>
        <name>S-adenosyl-L-methionine</name>
        <dbReference type="ChEBI" id="CHEBI:59789"/>
    </ligand>
</feature>
<feature type="binding site" evidence="5">
    <location>
        <position position="143"/>
    </location>
    <ligand>
        <name>S-adenosyl-L-methionine</name>
        <dbReference type="ChEBI" id="CHEBI:59789"/>
    </ligand>
</feature>
<feature type="binding site" evidence="5">
    <location>
        <position position="172"/>
    </location>
    <ligand>
        <name>S-adenosyl-L-methionine</name>
        <dbReference type="ChEBI" id="CHEBI:59789"/>
    </ligand>
</feature>
<dbReference type="InterPro" id="IPR050320">
    <property type="entry name" value="N5-glutamine_MTase"/>
</dbReference>
<keyword evidence="3 5" id="KW-0949">S-adenosyl-L-methionine</keyword>
<evidence type="ECO:0000313" key="8">
    <source>
        <dbReference type="EMBL" id="AWT59930.1"/>
    </source>
</evidence>
<dbReference type="PANTHER" id="PTHR18895">
    <property type="entry name" value="HEMK METHYLTRANSFERASE"/>
    <property type="match status" value="1"/>
</dbReference>
<gene>
    <name evidence="5 8" type="primary">prmC</name>
    <name evidence="8" type="ORF">DF168_01128</name>
</gene>
<dbReference type="SUPFAM" id="SSF53335">
    <property type="entry name" value="S-adenosyl-L-methionine-dependent methyltransferases"/>
    <property type="match status" value="1"/>
</dbReference>
<dbReference type="CDD" id="cd02440">
    <property type="entry name" value="AdoMet_MTases"/>
    <property type="match status" value="1"/>
</dbReference>
<dbReference type="PROSITE" id="PS00092">
    <property type="entry name" value="N6_MTASE"/>
    <property type="match status" value="1"/>
</dbReference>
<name>A0A2Z4ALP6_9BACT</name>
<dbReference type="Proteomes" id="UP000247465">
    <property type="component" value="Chromosome"/>
</dbReference>
<evidence type="ECO:0000256" key="2">
    <source>
        <dbReference type="ARBA" id="ARBA00022679"/>
    </source>
</evidence>
<evidence type="ECO:0000256" key="4">
    <source>
        <dbReference type="ARBA" id="ARBA00048391"/>
    </source>
</evidence>
<feature type="domain" description="Release factor glutamine methyltransferase N-terminal" evidence="7">
    <location>
        <begin position="6"/>
        <end position="76"/>
    </location>
</feature>
<dbReference type="HAMAP" id="MF_02126">
    <property type="entry name" value="RF_methyltr_PrmC"/>
    <property type="match status" value="1"/>
</dbReference>
<dbReference type="InterPro" id="IPR029063">
    <property type="entry name" value="SAM-dependent_MTases_sf"/>
</dbReference>
<dbReference type="EC" id="2.1.1.297" evidence="5"/>
<dbReference type="NCBIfam" id="TIGR03534">
    <property type="entry name" value="RF_mod_PrmC"/>
    <property type="match status" value="1"/>
</dbReference>
<reference evidence="8 9" key="1">
    <citation type="submission" date="2018-06" db="EMBL/GenBank/DDBJ databases">
        <title>Draft Genome Sequence of a Novel Marine Bacterium Related to the Verrucomicrobia.</title>
        <authorList>
            <person name="Vosseberg J."/>
            <person name="Martijn J."/>
            <person name="Ettema T.J.G."/>
        </authorList>
    </citation>
    <scope>NUCLEOTIDE SEQUENCE [LARGE SCALE GENOMIC DNA]</scope>
    <source>
        <strain evidence="8">TARA_B100001123</strain>
    </source>
</reference>
<sequence>MQSLLDVLNKTAEFLQRKNVANARLDAELLLAHYLQCERLDLYLQYDRLLSESELGDLRPLVRRRSRREPLQYIIGEVDFLDLRIRVDNRALIPRSETEELVTLATDQIQNSPDRILDLGTGSGVIAIALANAFQNAEVTAVDSSMEAIELASENLMLNGLNERIALIQSDWFSLVKGNYDLIVSNPPYLSHDEWDTAQPEIRGFEPVGALVSKDSGLHDAQSILERAPEFLRGEGLIVMEHGLDQYSELAAMAEKRGYRSIESVQDISGRDRFLVARY</sequence>
<dbReference type="GO" id="GO:0032259">
    <property type="term" value="P:methylation"/>
    <property type="evidence" value="ECO:0007669"/>
    <property type="project" value="UniProtKB-KW"/>
</dbReference>
<dbReference type="Gene3D" id="1.10.8.10">
    <property type="entry name" value="DNA helicase RuvA subunit, C-terminal domain"/>
    <property type="match status" value="1"/>
</dbReference>
<comment type="function">
    <text evidence="5">Methylates the class 1 translation termination release factors RF1/PrfA and RF2/PrfB on the glutamine residue of the universally conserved GGQ motif.</text>
</comment>
<keyword evidence="2 5" id="KW-0808">Transferase</keyword>
<dbReference type="GO" id="GO:0003676">
    <property type="term" value="F:nucleic acid binding"/>
    <property type="evidence" value="ECO:0007669"/>
    <property type="project" value="InterPro"/>
</dbReference>
<dbReference type="PANTHER" id="PTHR18895:SF74">
    <property type="entry name" value="MTRF1L RELEASE FACTOR GLUTAMINE METHYLTRANSFERASE"/>
    <property type="match status" value="1"/>
</dbReference>
<dbReference type="Pfam" id="PF17827">
    <property type="entry name" value="PrmC_N"/>
    <property type="match status" value="1"/>
</dbReference>
<feature type="binding site" evidence="5">
    <location>
        <position position="186"/>
    </location>
    <ligand>
        <name>S-adenosyl-L-methionine</name>
        <dbReference type="ChEBI" id="CHEBI:59789"/>
    </ligand>
</feature>
<evidence type="ECO:0000259" key="7">
    <source>
        <dbReference type="Pfam" id="PF17827"/>
    </source>
</evidence>
<comment type="similarity">
    <text evidence="5">Belongs to the protein N5-glutamine methyltransferase family. PrmC subfamily.</text>
</comment>
<evidence type="ECO:0000256" key="3">
    <source>
        <dbReference type="ARBA" id="ARBA00022691"/>
    </source>
</evidence>